<proteinExistence type="predicted"/>
<dbReference type="Gene3D" id="1.10.3720.10">
    <property type="entry name" value="MetI-like"/>
    <property type="match status" value="1"/>
</dbReference>
<dbReference type="InterPro" id="IPR050901">
    <property type="entry name" value="BP-dep_ABC_trans_perm"/>
</dbReference>
<dbReference type="InterPro" id="IPR035906">
    <property type="entry name" value="MetI-like_sf"/>
</dbReference>
<keyword evidence="6 7" id="KW-0472">Membrane</keyword>
<accession>X1PXP4</accession>
<keyword evidence="2" id="KW-0813">Transport</keyword>
<gene>
    <name evidence="8" type="ORF">S06H3_49510</name>
</gene>
<name>X1PXP4_9ZZZZ</name>
<dbReference type="PANTHER" id="PTHR32243">
    <property type="entry name" value="MALTOSE TRANSPORT SYSTEM PERMEASE-RELATED"/>
    <property type="match status" value="1"/>
</dbReference>
<dbReference type="PANTHER" id="PTHR32243:SF18">
    <property type="entry name" value="INNER MEMBRANE ABC TRANSPORTER PERMEASE PROTEIN YCJP"/>
    <property type="match status" value="1"/>
</dbReference>
<evidence type="ECO:0000256" key="1">
    <source>
        <dbReference type="ARBA" id="ARBA00004651"/>
    </source>
</evidence>
<evidence type="ECO:0000256" key="4">
    <source>
        <dbReference type="ARBA" id="ARBA00022692"/>
    </source>
</evidence>
<dbReference type="GO" id="GO:0005886">
    <property type="term" value="C:plasma membrane"/>
    <property type="evidence" value="ECO:0007669"/>
    <property type="project" value="UniProtKB-SubCell"/>
</dbReference>
<reference evidence="8" key="1">
    <citation type="journal article" date="2014" name="Front. Microbiol.">
        <title>High frequency of phylogenetically diverse reductive dehalogenase-homologous genes in deep subseafloor sedimentary metagenomes.</title>
        <authorList>
            <person name="Kawai M."/>
            <person name="Futagami T."/>
            <person name="Toyoda A."/>
            <person name="Takaki Y."/>
            <person name="Nishi S."/>
            <person name="Hori S."/>
            <person name="Arai W."/>
            <person name="Tsubouchi T."/>
            <person name="Morono Y."/>
            <person name="Uchiyama I."/>
            <person name="Ito T."/>
            <person name="Fujiyama A."/>
            <person name="Inagaki F."/>
            <person name="Takami H."/>
        </authorList>
    </citation>
    <scope>NUCLEOTIDE SEQUENCE</scope>
    <source>
        <strain evidence="8">Expedition CK06-06</strain>
    </source>
</reference>
<comment type="subcellular location">
    <subcellularLocation>
        <location evidence="1">Cell membrane</location>
        <topology evidence="1">Multi-pass membrane protein</topology>
    </subcellularLocation>
</comment>
<keyword evidence="3" id="KW-1003">Cell membrane</keyword>
<evidence type="ECO:0000256" key="7">
    <source>
        <dbReference type="SAM" id="Phobius"/>
    </source>
</evidence>
<keyword evidence="4 7" id="KW-0812">Transmembrane</keyword>
<dbReference type="SUPFAM" id="SSF161098">
    <property type="entry name" value="MetI-like"/>
    <property type="match status" value="1"/>
</dbReference>
<organism evidence="8">
    <name type="scientific">marine sediment metagenome</name>
    <dbReference type="NCBI Taxonomy" id="412755"/>
    <lineage>
        <taxon>unclassified sequences</taxon>
        <taxon>metagenomes</taxon>
        <taxon>ecological metagenomes</taxon>
    </lineage>
</organism>
<feature type="transmembrane region" description="Helical" evidence="7">
    <location>
        <begin position="33"/>
        <end position="52"/>
    </location>
</feature>
<keyword evidence="5 7" id="KW-1133">Transmembrane helix</keyword>
<evidence type="ECO:0008006" key="9">
    <source>
        <dbReference type="Google" id="ProtNLM"/>
    </source>
</evidence>
<dbReference type="EMBL" id="BARV01031264">
    <property type="protein sequence ID" value="GAI35724.1"/>
    <property type="molecule type" value="Genomic_DNA"/>
</dbReference>
<evidence type="ECO:0000256" key="5">
    <source>
        <dbReference type="ARBA" id="ARBA00022989"/>
    </source>
</evidence>
<sequence>THAVVLTSSETIRPYTVILYKMIQEKGFVQWDLLSAASFVAVVPILIAFGIFQKYFITGLTQGALKG</sequence>
<dbReference type="AlphaFoldDB" id="X1PXP4"/>
<feature type="non-terminal residue" evidence="8">
    <location>
        <position position="1"/>
    </location>
</feature>
<evidence type="ECO:0000313" key="8">
    <source>
        <dbReference type="EMBL" id="GAI35724.1"/>
    </source>
</evidence>
<evidence type="ECO:0000256" key="3">
    <source>
        <dbReference type="ARBA" id="ARBA00022475"/>
    </source>
</evidence>
<comment type="caution">
    <text evidence="8">The sequence shown here is derived from an EMBL/GenBank/DDBJ whole genome shotgun (WGS) entry which is preliminary data.</text>
</comment>
<evidence type="ECO:0000256" key="6">
    <source>
        <dbReference type="ARBA" id="ARBA00023136"/>
    </source>
</evidence>
<evidence type="ECO:0000256" key="2">
    <source>
        <dbReference type="ARBA" id="ARBA00022448"/>
    </source>
</evidence>
<protein>
    <recommendedName>
        <fullName evidence="9">ABC transmembrane type-1 domain-containing protein</fullName>
    </recommendedName>
</protein>